<evidence type="ECO:0000259" key="2">
    <source>
        <dbReference type="Pfam" id="PF12802"/>
    </source>
</evidence>
<reference evidence="3 4" key="1">
    <citation type="submission" date="2019-06" db="EMBL/GenBank/DDBJ databases">
        <title>Genome sequencing of plant associated microbes to promote plant fitness in Sorghum bicolor and Oryza sativa.</title>
        <authorList>
            <person name="Coleman-Derr D."/>
        </authorList>
    </citation>
    <scope>NUCLEOTIDE SEQUENCE [LARGE SCALE GENOMIC DNA]</scope>
    <source>
        <strain evidence="3 4">KV-663</strain>
    </source>
</reference>
<dbReference type="PANTHER" id="PTHR18964">
    <property type="entry name" value="ROK (REPRESSOR, ORF, KINASE) FAMILY"/>
    <property type="match status" value="1"/>
</dbReference>
<dbReference type="Pfam" id="PF00480">
    <property type="entry name" value="ROK"/>
    <property type="match status" value="1"/>
</dbReference>
<dbReference type="Gene3D" id="3.30.420.40">
    <property type="match status" value="2"/>
</dbReference>
<dbReference type="RefSeq" id="WP_221629368.1">
    <property type="nucleotide sequence ID" value="NZ_VFPM01000004.1"/>
</dbReference>
<dbReference type="Proteomes" id="UP000316747">
    <property type="component" value="Unassembled WGS sequence"/>
</dbReference>
<dbReference type="InterPro" id="IPR043129">
    <property type="entry name" value="ATPase_NBD"/>
</dbReference>
<dbReference type="EMBL" id="VFPM01000004">
    <property type="protein sequence ID" value="TQM57221.1"/>
    <property type="molecule type" value="Genomic_DNA"/>
</dbReference>
<accession>A0A543HFV8</accession>
<dbReference type="Gene3D" id="1.10.10.10">
    <property type="entry name" value="Winged helix-like DNA-binding domain superfamily/Winged helix DNA-binding domain"/>
    <property type="match status" value="1"/>
</dbReference>
<organism evidence="3 4">
    <name type="scientific">Humibacillus xanthopallidus</name>
    <dbReference type="NCBI Taxonomy" id="412689"/>
    <lineage>
        <taxon>Bacteria</taxon>
        <taxon>Bacillati</taxon>
        <taxon>Actinomycetota</taxon>
        <taxon>Actinomycetes</taxon>
        <taxon>Micrococcales</taxon>
        <taxon>Intrasporangiaceae</taxon>
        <taxon>Humibacillus</taxon>
    </lineage>
</organism>
<evidence type="ECO:0000313" key="4">
    <source>
        <dbReference type="Proteomes" id="UP000316747"/>
    </source>
</evidence>
<dbReference type="GO" id="GO:0003700">
    <property type="term" value="F:DNA-binding transcription factor activity"/>
    <property type="evidence" value="ECO:0007669"/>
    <property type="project" value="InterPro"/>
</dbReference>
<gene>
    <name evidence="3" type="ORF">FBY41_4042</name>
</gene>
<dbReference type="GO" id="GO:0016301">
    <property type="term" value="F:kinase activity"/>
    <property type="evidence" value="ECO:0007669"/>
    <property type="project" value="UniProtKB-KW"/>
</dbReference>
<proteinExistence type="inferred from homology"/>
<evidence type="ECO:0000256" key="1">
    <source>
        <dbReference type="ARBA" id="ARBA00006479"/>
    </source>
</evidence>
<feature type="domain" description="HTH marR-type" evidence="2">
    <location>
        <begin position="29"/>
        <end position="70"/>
    </location>
</feature>
<comment type="similarity">
    <text evidence="1">Belongs to the ROK (NagC/XylR) family.</text>
</comment>
<keyword evidence="3" id="KW-0418">Kinase</keyword>
<keyword evidence="4" id="KW-1185">Reference proteome</keyword>
<dbReference type="SUPFAM" id="SSF46785">
    <property type="entry name" value="Winged helix' DNA-binding domain"/>
    <property type="match status" value="1"/>
</dbReference>
<comment type="caution">
    <text evidence="3">The sequence shown here is derived from an EMBL/GenBank/DDBJ whole genome shotgun (WGS) entry which is preliminary data.</text>
</comment>
<dbReference type="Pfam" id="PF12802">
    <property type="entry name" value="MarR_2"/>
    <property type="match status" value="1"/>
</dbReference>
<dbReference type="AlphaFoldDB" id="A0A543HFV8"/>
<name>A0A543HFV8_9MICO</name>
<dbReference type="PANTHER" id="PTHR18964:SF149">
    <property type="entry name" value="BIFUNCTIONAL UDP-N-ACETYLGLUCOSAMINE 2-EPIMERASE_N-ACETYLMANNOSAMINE KINASE"/>
    <property type="match status" value="1"/>
</dbReference>
<dbReference type="SUPFAM" id="SSF53067">
    <property type="entry name" value="Actin-like ATPase domain"/>
    <property type="match status" value="2"/>
</dbReference>
<evidence type="ECO:0000313" key="3">
    <source>
        <dbReference type="EMBL" id="TQM57221.1"/>
    </source>
</evidence>
<dbReference type="InterPro" id="IPR036390">
    <property type="entry name" value="WH_DNA-bd_sf"/>
</dbReference>
<keyword evidence="3" id="KW-0808">Transferase</keyword>
<dbReference type="InterPro" id="IPR036388">
    <property type="entry name" value="WH-like_DNA-bd_sf"/>
</dbReference>
<sequence length="426" mass="44468">MTVSEGTAARLGARTADQMSVRRHNLSVVLNHLRVHGGRSRARIAAETGLNKATVSSLVAELLARGLVREGEIERGSVGRPGQTIELDAHNFIALGAEVATDYVSVIAMNLRGEPVSEQRLALDTAGLRAEAVLRRLAGLVDSVIDPLAAQGAVPVGLTLALPGITDPASGLVWDAPNLGWHETAVLEPLRTHLGEPGYPILIENEANAAVLAELDVRGRTSPPDLLLITGATGVGGGIVTGGRLLRGSRGFAGELGHMQVDPAGRRCRCGRVGCFETVVGLGALLRALAPADDPVRDPSIDVVQRLDVVRSRLEAGDPRALAAVEQIGDGLVQGCGSLVNIFNPGMVVLGGYFAALGPWFAPRLRSDLDTEVFAPKSGGCRIELSTLGFSAAVRGGALRATRHVFDDPGLVPYRAEAGHLSGVMS</sequence>
<dbReference type="InterPro" id="IPR000600">
    <property type="entry name" value="ROK"/>
</dbReference>
<protein>
    <submittedName>
        <fullName evidence="3">Putative NBD/HSP70 family sugar kinase</fullName>
    </submittedName>
</protein>
<dbReference type="InterPro" id="IPR000835">
    <property type="entry name" value="HTH_MarR-typ"/>
</dbReference>